<reference evidence="2" key="2">
    <citation type="submission" date="2025-08" db="UniProtKB">
        <authorList>
            <consortium name="Ensembl"/>
        </authorList>
    </citation>
    <scope>IDENTIFICATION</scope>
    <source>
        <strain evidence="2">Glennie</strain>
    </source>
</reference>
<dbReference type="GO" id="GO:0005739">
    <property type="term" value="C:mitochondrion"/>
    <property type="evidence" value="ECO:0007669"/>
    <property type="project" value="InterPro"/>
</dbReference>
<reference evidence="2" key="3">
    <citation type="submission" date="2025-09" db="UniProtKB">
        <authorList>
            <consortium name="Ensembl"/>
        </authorList>
    </citation>
    <scope>IDENTIFICATION</scope>
    <source>
        <strain evidence="2">Glennie</strain>
    </source>
</reference>
<keyword evidence="3" id="KW-1185">Reference proteome</keyword>
<dbReference type="Proteomes" id="UP000002279">
    <property type="component" value="Chromosome 18"/>
</dbReference>
<name>F6R4D9_ORNAN</name>
<dbReference type="Ensembl" id="ENSOANT00000010315.2">
    <property type="protein sequence ID" value="ENSOANP00000010313.2"/>
    <property type="gene ID" value="ENSOANG00000006460.3"/>
</dbReference>
<accession>F6R4D9</accession>
<dbReference type="Pfam" id="PF15880">
    <property type="entry name" value="NDUFV3"/>
    <property type="match status" value="1"/>
</dbReference>
<dbReference type="GO" id="GO:0042775">
    <property type="term" value="P:mitochondrial ATP synthesis coupled electron transport"/>
    <property type="evidence" value="ECO:0000318"/>
    <property type="project" value="GO_Central"/>
</dbReference>
<organism evidence="2 3">
    <name type="scientific">Ornithorhynchus anatinus</name>
    <name type="common">Duckbill platypus</name>
    <dbReference type="NCBI Taxonomy" id="9258"/>
    <lineage>
        <taxon>Eukaryota</taxon>
        <taxon>Metazoa</taxon>
        <taxon>Chordata</taxon>
        <taxon>Craniata</taxon>
        <taxon>Vertebrata</taxon>
        <taxon>Euteleostomi</taxon>
        <taxon>Mammalia</taxon>
        <taxon>Monotremata</taxon>
        <taxon>Ornithorhynchidae</taxon>
        <taxon>Ornithorhynchus</taxon>
    </lineage>
</organism>
<protein>
    <submittedName>
        <fullName evidence="2">Uncharacterized protein</fullName>
    </submittedName>
</protein>
<feature type="region of interest" description="Disordered" evidence="1">
    <location>
        <begin position="1"/>
        <end position="20"/>
    </location>
</feature>
<dbReference type="InterPro" id="IPR026193">
    <property type="entry name" value="NDUFV3"/>
</dbReference>
<dbReference type="HOGENOM" id="CLU_2157565_0_0_1"/>
<dbReference type="FunCoup" id="F6R4D9">
    <property type="interactions" value="698"/>
</dbReference>
<dbReference type="GeneTree" id="ENSGT00390000012196"/>
<evidence type="ECO:0000313" key="2">
    <source>
        <dbReference type="Ensembl" id="ENSOANP00000010313.2"/>
    </source>
</evidence>
<reference evidence="2 3" key="1">
    <citation type="journal article" date="2008" name="Nature">
        <title>Genome analysis of the platypus reveals unique signatures of evolution.</title>
        <authorList>
            <person name="Warren W.C."/>
            <person name="Hillier L.W."/>
            <person name="Marshall Graves J.A."/>
            <person name="Birney E."/>
            <person name="Ponting C.P."/>
            <person name="Grutzner F."/>
            <person name="Belov K."/>
            <person name="Miller W."/>
            <person name="Clarke L."/>
            <person name="Chinwalla A.T."/>
            <person name="Yang S.P."/>
            <person name="Heger A."/>
            <person name="Locke D.P."/>
            <person name="Miethke P."/>
            <person name="Waters P.D."/>
            <person name="Veyrunes F."/>
            <person name="Fulton L."/>
            <person name="Fulton B."/>
            <person name="Graves T."/>
            <person name="Wallis J."/>
            <person name="Puente X.S."/>
            <person name="Lopez-Otin C."/>
            <person name="Ordonez G.R."/>
            <person name="Eichler E.E."/>
            <person name="Chen L."/>
            <person name="Cheng Z."/>
            <person name="Deakin J.E."/>
            <person name="Alsop A."/>
            <person name="Thompson K."/>
            <person name="Kirby P."/>
            <person name="Papenfuss A.T."/>
            <person name="Wakefield M.J."/>
            <person name="Olender T."/>
            <person name="Lancet D."/>
            <person name="Huttley G.A."/>
            <person name="Smit A.F."/>
            <person name="Pask A."/>
            <person name="Temple-Smith P."/>
            <person name="Batzer M.A."/>
            <person name="Walker J.A."/>
            <person name="Konkel M.K."/>
            <person name="Harris R.S."/>
            <person name="Whittington C.M."/>
            <person name="Wong E.S."/>
            <person name="Gemmell N.J."/>
            <person name="Buschiazzo E."/>
            <person name="Vargas Jentzsch I.M."/>
            <person name="Merkel A."/>
            <person name="Schmitz J."/>
            <person name="Zemann A."/>
            <person name="Churakov G."/>
            <person name="Kriegs J.O."/>
            <person name="Brosius J."/>
            <person name="Murchison E.P."/>
            <person name="Sachidanandam R."/>
            <person name="Smith C."/>
            <person name="Hannon G.J."/>
            <person name="Tsend-Ayush E."/>
            <person name="McMillan D."/>
            <person name="Attenborough R."/>
            <person name="Rens W."/>
            <person name="Ferguson-Smith M."/>
            <person name="Lefevre C.M."/>
            <person name="Sharp J.A."/>
            <person name="Nicholas K.R."/>
            <person name="Ray D.A."/>
            <person name="Kube M."/>
            <person name="Reinhardt R."/>
            <person name="Pringle T.H."/>
            <person name="Taylor J."/>
            <person name="Jones R.C."/>
            <person name="Nixon B."/>
            <person name="Dacheux J.L."/>
            <person name="Niwa H."/>
            <person name="Sekita Y."/>
            <person name="Huang X."/>
            <person name="Stark A."/>
            <person name="Kheradpour P."/>
            <person name="Kellis M."/>
            <person name="Flicek P."/>
            <person name="Chen Y."/>
            <person name="Webber C."/>
            <person name="Hardison R."/>
            <person name="Nelson J."/>
            <person name="Hallsworth-Pepin K."/>
            <person name="Delehaunty K."/>
            <person name="Markovic C."/>
            <person name="Minx P."/>
            <person name="Feng Y."/>
            <person name="Kremitzki C."/>
            <person name="Mitreva M."/>
            <person name="Glasscock J."/>
            <person name="Wylie T."/>
            <person name="Wohldmann P."/>
            <person name="Thiru P."/>
            <person name="Nhan M.N."/>
            <person name="Pohl C.S."/>
            <person name="Smith S.M."/>
            <person name="Hou S."/>
            <person name="Nefedov M."/>
            <person name="de Jong P.J."/>
            <person name="Renfree M.B."/>
            <person name="Mardis E.R."/>
            <person name="Wilson R.K."/>
        </authorList>
    </citation>
    <scope>NUCLEOTIDE SEQUENCE [LARGE SCALE GENOMIC DNA]</scope>
    <source>
        <strain evidence="2 3">Glennie</strain>
    </source>
</reference>
<feature type="compositionally biased region" description="Basic and acidic residues" evidence="1">
    <location>
        <begin position="116"/>
        <end position="141"/>
    </location>
</feature>
<evidence type="ECO:0000313" key="3">
    <source>
        <dbReference type="Proteomes" id="UP000002279"/>
    </source>
</evidence>
<proteinExistence type="predicted"/>
<evidence type="ECO:0000256" key="1">
    <source>
        <dbReference type="SAM" id="MobiDB-lite"/>
    </source>
</evidence>
<feature type="region of interest" description="Disordered" evidence="1">
    <location>
        <begin position="116"/>
        <end position="155"/>
    </location>
</feature>
<dbReference type="InParanoid" id="F6R4D9"/>
<dbReference type="PANTHER" id="PTHR17117">
    <property type="entry name" value="NADH-UBIQUINONE OXIDOREDUCTASE"/>
    <property type="match status" value="1"/>
</dbReference>
<dbReference type="AlphaFoldDB" id="F6R4D9"/>
<sequence>MNARTTFPAPARGDRAGRGRGRAGFLAPSAHAQWEGRLRSGKGACAAGTWASRALFSRPGRHWCDTGPAPVRLPLPLPPAMAASALLRLGRAGPLKTVQLEAWGFRDFAPTVSIRAKSENSKKDRLPEETKKQRAPKKPETAAEPPEPFDNSTYKNLQRHQYTAFTFLDFNLDLSKFRLPQPSSGKESPRH</sequence>
<dbReference type="PANTHER" id="PTHR17117:SF3">
    <property type="entry name" value="NADH DEHYDROGENASE [UBIQUINONE] FLAVOPROTEIN 3, MITOCHONDRIAL"/>
    <property type="match status" value="1"/>
</dbReference>
<dbReference type="GO" id="GO:0045271">
    <property type="term" value="C:respiratory chain complex I"/>
    <property type="evidence" value="ECO:0000318"/>
    <property type="project" value="GO_Central"/>
</dbReference>
<dbReference type="Bgee" id="ENSOANG00000006460">
    <property type="expression patterns" value="Expressed in endometrium and 8 other cell types or tissues"/>
</dbReference>